<dbReference type="Proteomes" id="UP000029995">
    <property type="component" value="Unassembled WGS sequence"/>
</dbReference>
<gene>
    <name evidence="2" type="ORF">P409_29355</name>
</gene>
<evidence type="ECO:0000313" key="2">
    <source>
        <dbReference type="EMBL" id="KGM31074.1"/>
    </source>
</evidence>
<dbReference type="AlphaFoldDB" id="A0A0A0CZ83"/>
<keyword evidence="1" id="KW-0732">Signal</keyword>
<sequence>MTMTRIRTAAAALVVAAGLAPLAQAAPVPADPVQRCRDLLPMLGKAAEEAPSVGEVTPVGDTGCRYTDLQLSMSRYQGWKVGALTLDRIDFERFYADRAPLTLSLRAEGIRFFAPALPAANAYQMKLVQKPLEITFDYDYDKIADVLTIRDATFRGETIGHLTVTAAIQGIKLDTLAADRVPDPEIATGVSLRSLTVDFDNQGMFENLALLPLLLALPDGETDPEGAVAAAKAQGMAVLVVLTGAGVPEASVSAIGRFIQSMPQPRGPFHVEIAPQPPLAFAELAAVESGGAAKVMELVKRLEPDRQLLSRALTAAPART</sequence>
<dbReference type="EMBL" id="JANX01000608">
    <property type="protein sequence ID" value="KGM31074.1"/>
    <property type="molecule type" value="Genomic_DNA"/>
</dbReference>
<comment type="caution">
    <text evidence="2">The sequence shown here is derived from an EMBL/GenBank/DDBJ whole genome shotgun (WGS) entry which is preliminary data.</text>
</comment>
<accession>A0A0A0CZ83</accession>
<proteinExistence type="predicted"/>
<feature type="chain" id="PRO_5001960960" evidence="1">
    <location>
        <begin position="26"/>
        <end position="320"/>
    </location>
</feature>
<protein>
    <submittedName>
        <fullName evidence="2">Uncharacterized protein</fullName>
    </submittedName>
</protein>
<name>A0A0A0CZ83_9PROT</name>
<feature type="signal peptide" evidence="1">
    <location>
        <begin position="1"/>
        <end position="25"/>
    </location>
</feature>
<evidence type="ECO:0000313" key="3">
    <source>
        <dbReference type="Proteomes" id="UP000029995"/>
    </source>
</evidence>
<organism evidence="2 3">
    <name type="scientific">Inquilinus limosus MP06</name>
    <dbReference type="NCBI Taxonomy" id="1398085"/>
    <lineage>
        <taxon>Bacteria</taxon>
        <taxon>Pseudomonadati</taxon>
        <taxon>Pseudomonadota</taxon>
        <taxon>Alphaproteobacteria</taxon>
        <taxon>Rhodospirillales</taxon>
        <taxon>Rhodospirillaceae</taxon>
        <taxon>Inquilinus</taxon>
    </lineage>
</organism>
<feature type="non-terminal residue" evidence="2">
    <location>
        <position position="320"/>
    </location>
</feature>
<evidence type="ECO:0000256" key="1">
    <source>
        <dbReference type="SAM" id="SignalP"/>
    </source>
</evidence>
<reference evidence="2 3" key="1">
    <citation type="submission" date="2014-01" db="EMBL/GenBank/DDBJ databases">
        <title>Genome sequence determination for a cystic fibrosis isolate, Inquilinus limosus.</title>
        <authorList>
            <person name="Pino M."/>
            <person name="Di Conza J."/>
            <person name="Gutkind G."/>
        </authorList>
    </citation>
    <scope>NUCLEOTIDE SEQUENCE [LARGE SCALE GENOMIC DNA]</scope>
    <source>
        <strain evidence="2 3">MP06</strain>
    </source>
</reference>